<protein>
    <submittedName>
        <fullName evidence="2">Uncharacterized protein</fullName>
    </submittedName>
</protein>
<name>A0A644ZN28_9ZZZZ</name>
<comment type="caution">
    <text evidence="2">The sequence shown here is derived from an EMBL/GenBank/DDBJ whole genome shotgun (WGS) entry which is preliminary data.</text>
</comment>
<gene>
    <name evidence="2" type="ORF">SDC9_88799</name>
</gene>
<sequence>MDFPSLSEGGKPNKIGLRRIQFIAIQVANCFFHVLALYRTCGDARHEMLLENEKHHDHGYYGDCRHG</sequence>
<organism evidence="2">
    <name type="scientific">bioreactor metagenome</name>
    <dbReference type="NCBI Taxonomy" id="1076179"/>
    <lineage>
        <taxon>unclassified sequences</taxon>
        <taxon>metagenomes</taxon>
        <taxon>ecological metagenomes</taxon>
    </lineage>
</organism>
<reference evidence="2" key="1">
    <citation type="submission" date="2019-08" db="EMBL/GenBank/DDBJ databases">
        <authorList>
            <person name="Kucharzyk K."/>
            <person name="Murdoch R.W."/>
            <person name="Higgins S."/>
            <person name="Loffler F."/>
        </authorList>
    </citation>
    <scope>NUCLEOTIDE SEQUENCE</scope>
</reference>
<dbReference type="EMBL" id="VSSQ01009615">
    <property type="protein sequence ID" value="MPM42137.1"/>
    <property type="molecule type" value="Genomic_DNA"/>
</dbReference>
<keyword evidence="1" id="KW-1133">Transmembrane helix</keyword>
<feature type="transmembrane region" description="Helical" evidence="1">
    <location>
        <begin position="20"/>
        <end position="38"/>
    </location>
</feature>
<keyword evidence="1" id="KW-0812">Transmembrane</keyword>
<proteinExistence type="predicted"/>
<keyword evidence="1" id="KW-0472">Membrane</keyword>
<accession>A0A644ZN28</accession>
<evidence type="ECO:0000256" key="1">
    <source>
        <dbReference type="SAM" id="Phobius"/>
    </source>
</evidence>
<evidence type="ECO:0000313" key="2">
    <source>
        <dbReference type="EMBL" id="MPM42137.1"/>
    </source>
</evidence>
<dbReference type="AlphaFoldDB" id="A0A644ZN28"/>